<evidence type="ECO:0000313" key="10">
    <source>
        <dbReference type="Proteomes" id="UP000281028"/>
    </source>
</evidence>
<dbReference type="EMBL" id="RIAR02000001">
    <property type="protein sequence ID" value="NSL90757.1"/>
    <property type="molecule type" value="Genomic_DNA"/>
</dbReference>
<gene>
    <name evidence="9" type="ORF">ECE50_028295</name>
</gene>
<dbReference type="InterPro" id="IPR012910">
    <property type="entry name" value="Plug_dom"/>
</dbReference>
<dbReference type="Gene3D" id="2.60.40.1120">
    <property type="entry name" value="Carboxypeptidase-like, regulatory domain"/>
    <property type="match status" value="1"/>
</dbReference>
<keyword evidence="2 7" id="KW-0813">Transport</keyword>
<keyword evidence="3 7" id="KW-1134">Transmembrane beta strand</keyword>
<dbReference type="AlphaFoldDB" id="A0A9Q5GTA7"/>
<dbReference type="InterPro" id="IPR036942">
    <property type="entry name" value="Beta-barrel_TonB_sf"/>
</dbReference>
<comment type="subcellular location">
    <subcellularLocation>
        <location evidence="1 7">Cell outer membrane</location>
        <topology evidence="1 7">Multi-pass membrane protein</topology>
    </subcellularLocation>
</comment>
<evidence type="ECO:0000259" key="8">
    <source>
        <dbReference type="Pfam" id="PF07715"/>
    </source>
</evidence>
<feature type="domain" description="TonB-dependent receptor plug" evidence="8">
    <location>
        <begin position="228"/>
        <end position="349"/>
    </location>
</feature>
<dbReference type="Gene3D" id="2.40.170.20">
    <property type="entry name" value="TonB-dependent receptor, beta-barrel domain"/>
    <property type="match status" value="1"/>
</dbReference>
<dbReference type="PROSITE" id="PS52016">
    <property type="entry name" value="TONB_DEPENDENT_REC_3"/>
    <property type="match status" value="1"/>
</dbReference>
<evidence type="ECO:0000256" key="2">
    <source>
        <dbReference type="ARBA" id="ARBA00022448"/>
    </source>
</evidence>
<dbReference type="SUPFAM" id="SSF56935">
    <property type="entry name" value="Porins"/>
    <property type="match status" value="1"/>
</dbReference>
<evidence type="ECO:0000256" key="1">
    <source>
        <dbReference type="ARBA" id="ARBA00004571"/>
    </source>
</evidence>
<dbReference type="InterPro" id="IPR023996">
    <property type="entry name" value="TonB-dep_OMP_SusC/RagA"/>
</dbReference>
<keyword evidence="6 7" id="KW-0998">Cell outer membrane</keyword>
<dbReference type="NCBIfam" id="TIGR04057">
    <property type="entry name" value="SusC_RagA_signa"/>
    <property type="match status" value="1"/>
</dbReference>
<dbReference type="InterPro" id="IPR039426">
    <property type="entry name" value="TonB-dep_rcpt-like"/>
</dbReference>
<dbReference type="Pfam" id="PF13715">
    <property type="entry name" value="CarbopepD_reg_2"/>
    <property type="match status" value="1"/>
</dbReference>
<reference evidence="9" key="1">
    <citation type="submission" date="2020-05" db="EMBL/GenBank/DDBJ databases">
        <title>Chitinophaga laudate sp. nov., isolated from a tropical peat swamp.</title>
        <authorList>
            <person name="Goh C.B.S."/>
            <person name="Lee M.S."/>
            <person name="Parimannan S."/>
            <person name="Pasbakhsh P."/>
            <person name="Yule C.M."/>
            <person name="Rajandas H."/>
            <person name="Loke S."/>
            <person name="Croft L."/>
            <person name="Tan J.B.L."/>
        </authorList>
    </citation>
    <scope>NUCLEOTIDE SEQUENCE</scope>
    <source>
        <strain evidence="9">Mgbs1</strain>
    </source>
</reference>
<dbReference type="GO" id="GO:0009279">
    <property type="term" value="C:cell outer membrane"/>
    <property type="evidence" value="ECO:0007669"/>
    <property type="project" value="UniProtKB-SubCell"/>
</dbReference>
<evidence type="ECO:0000313" key="9">
    <source>
        <dbReference type="EMBL" id="NSL90757.1"/>
    </source>
</evidence>
<dbReference type="NCBIfam" id="TIGR04056">
    <property type="entry name" value="OMP_RagA_SusC"/>
    <property type="match status" value="1"/>
</dbReference>
<sequence>MLKSILTPMLAGVMMVAVMSGIPGALQASRLEVAQDGPEHLRVNVNVRNVPLKEVFKLITKQTGLNFFGSAMGNAYEERVSFKASQEELKKVLDDLLIPIDYTWIVNNDVIIVRKKNKIPISETLVTDTSALLPVVGGIVTDVKGVPIPGATIVIKGTRKGVTTDVNGRFTLKSVPENGKLLITYIGYESREIPAATKNIIAQLKVNTNNLDEMVVVAYGTTTKRFNVGNVTSIKAEDIERQPVTDPMLALQGRVPGLEITQSSGVPGGSITVRVQGENSIANGNDPFYVVDGVPYPSQAVPNRGTEVLGNGASGSPLSYINPSDIESITVLKDADATAIYGSRAANGAIIITTKKGVAGRTRVNVSYQTGWGKVVNKLPLLNTKEYLMMRNEALRNDKESPSLLLGDYDLLQWDTTRYTDWQKELIGKTAHYSNVNASVSGGNDNVQYLIGGTYRKETSVFAGDFSDVKSTVHFNINSISQNKKFNVTLSGNYQMDNNQLPRTDLTNMAVGLSPNAPPVFLEDGSLNWALNTQGVSTWSNPYALIYCRYTNKTTNLLTNLSLGYKLLPGLEIKASLGYNNLLTNDMNIRPITSIEPETRSYSTRAAGFGKNSTTSWIVEPQISYGKSIGKGRLDVLIGMSINQKKDNNLMLYGQGYSSDLSLSNLQAAPEIYVTSSKDILYKYIALFGRVSYSLKDRYIVNLTARRDGTSRFGPENRFHNFGAIGAGWLFSETSFIKENLSILSFGKLRASYGTTGNDQIADYSYMNLYETTYGRVPYLGVNGLTPTGLTNPYLQWEETKKMTVGLDLNFFKDRITFVGNYYKNQSSNQLIVYNLPIIAGFPNVLKNFPATIQNSGIELSLSSNNFIGKDFKWTTSVNLTIPNTKLIAFQDLDKSPYGSTFILGKPVSILRLYESKGVDPETGVYQFSNSHGGTTQSPSFLTDKIIIGNTRPELFGGLQNDISYKGFSLNFNIQFTKATGTNYRGGFPGIRNQNQPEWVLKRWQKPGDNTSVQKFSANSSMIESVYFASSSDLYFNDASFIRLKNISLSYRLPLEWLKRIHVESCNVYVQGQNLLTISSYQGLDPETRSVATLPPLKVLTLGITVGL</sequence>
<comment type="caution">
    <text evidence="9">The sequence shown here is derived from an EMBL/GenBank/DDBJ whole genome shotgun (WGS) entry which is preliminary data.</text>
</comment>
<proteinExistence type="inferred from homology"/>
<evidence type="ECO:0000256" key="5">
    <source>
        <dbReference type="ARBA" id="ARBA00023136"/>
    </source>
</evidence>
<evidence type="ECO:0000256" key="6">
    <source>
        <dbReference type="ARBA" id="ARBA00023237"/>
    </source>
</evidence>
<dbReference type="SUPFAM" id="SSF49464">
    <property type="entry name" value="Carboxypeptidase regulatory domain-like"/>
    <property type="match status" value="1"/>
</dbReference>
<name>A0A9Q5GTA7_9BACT</name>
<protein>
    <submittedName>
        <fullName evidence="9">SusC/RagA family TonB-linked outer membrane protein</fullName>
    </submittedName>
</protein>
<keyword evidence="10" id="KW-1185">Reference proteome</keyword>
<dbReference type="Proteomes" id="UP000281028">
    <property type="component" value="Unassembled WGS sequence"/>
</dbReference>
<evidence type="ECO:0000256" key="4">
    <source>
        <dbReference type="ARBA" id="ARBA00022692"/>
    </source>
</evidence>
<evidence type="ECO:0000256" key="7">
    <source>
        <dbReference type="PROSITE-ProRule" id="PRU01360"/>
    </source>
</evidence>
<dbReference type="InterPro" id="IPR008969">
    <property type="entry name" value="CarboxyPept-like_regulatory"/>
</dbReference>
<evidence type="ECO:0000256" key="3">
    <source>
        <dbReference type="ARBA" id="ARBA00022452"/>
    </source>
</evidence>
<dbReference type="Pfam" id="PF07715">
    <property type="entry name" value="Plug"/>
    <property type="match status" value="1"/>
</dbReference>
<organism evidence="9 10">
    <name type="scientific">Chitinophaga solisilvae</name>
    <dbReference type="NCBI Taxonomy" id="1233460"/>
    <lineage>
        <taxon>Bacteria</taxon>
        <taxon>Pseudomonadati</taxon>
        <taxon>Bacteroidota</taxon>
        <taxon>Chitinophagia</taxon>
        <taxon>Chitinophagales</taxon>
        <taxon>Chitinophagaceae</taxon>
        <taxon>Chitinophaga</taxon>
    </lineage>
</organism>
<dbReference type="InterPro" id="IPR037066">
    <property type="entry name" value="Plug_dom_sf"/>
</dbReference>
<dbReference type="Gene3D" id="2.170.130.10">
    <property type="entry name" value="TonB-dependent receptor, plug domain"/>
    <property type="match status" value="1"/>
</dbReference>
<dbReference type="InterPro" id="IPR023997">
    <property type="entry name" value="TonB-dep_OMP_SusC/RagA_CS"/>
</dbReference>
<comment type="similarity">
    <text evidence="7">Belongs to the TonB-dependent receptor family.</text>
</comment>
<keyword evidence="5 7" id="KW-0472">Membrane</keyword>
<accession>A0A9Q5GTA7</accession>
<keyword evidence="4 7" id="KW-0812">Transmembrane</keyword>